<protein>
    <recommendedName>
        <fullName evidence="5">Signal transduction histidine kinase subgroup 3 dimerisation and phosphoacceptor domain-containing protein</fullName>
    </recommendedName>
</protein>
<dbReference type="Gene3D" id="3.30.565.10">
    <property type="entry name" value="Histidine kinase-like ATPase, C-terminal domain"/>
    <property type="match status" value="1"/>
</dbReference>
<evidence type="ECO:0000256" key="2">
    <source>
        <dbReference type="ARBA" id="ARBA00022777"/>
    </source>
</evidence>
<dbReference type="STRING" id="1048205.AB852_07615"/>
<evidence type="ECO:0000256" key="3">
    <source>
        <dbReference type="ARBA" id="ARBA00023012"/>
    </source>
</evidence>
<dbReference type="PANTHER" id="PTHR24421:SF63">
    <property type="entry name" value="SENSOR HISTIDINE KINASE DESK"/>
    <property type="match status" value="1"/>
</dbReference>
<keyword evidence="3" id="KW-0902">Two-component regulatory system</keyword>
<reference evidence="6 7" key="1">
    <citation type="submission" date="2015-06" db="EMBL/GenBank/DDBJ databases">
        <title>Cloning and characterization of the uncialamcin biosynthetic gene cluster.</title>
        <authorList>
            <person name="Yan X."/>
            <person name="Huang T."/>
            <person name="Ge H."/>
            <person name="Shen B."/>
        </authorList>
    </citation>
    <scope>NUCLEOTIDE SEQUENCE [LARGE SCALE GENOMIC DNA]</scope>
    <source>
        <strain evidence="6 7">DCA2648</strain>
    </source>
</reference>
<gene>
    <name evidence="6" type="ORF">AB852_07615</name>
</gene>
<keyword evidence="2" id="KW-0418">Kinase</keyword>
<feature type="transmembrane region" description="Helical" evidence="4">
    <location>
        <begin position="7"/>
        <end position="24"/>
    </location>
</feature>
<evidence type="ECO:0000259" key="5">
    <source>
        <dbReference type="Pfam" id="PF07730"/>
    </source>
</evidence>
<dbReference type="EMBL" id="LFBV01000001">
    <property type="protein sequence ID" value="OKH96824.1"/>
    <property type="molecule type" value="Genomic_DNA"/>
</dbReference>
<evidence type="ECO:0000313" key="7">
    <source>
        <dbReference type="Proteomes" id="UP000186455"/>
    </source>
</evidence>
<name>A0A1Q4VG79_9ACTN</name>
<dbReference type="InterPro" id="IPR050482">
    <property type="entry name" value="Sensor_HK_TwoCompSys"/>
</dbReference>
<feature type="transmembrane region" description="Helical" evidence="4">
    <location>
        <begin position="105"/>
        <end position="123"/>
    </location>
</feature>
<accession>A0A1Q4VG79</accession>
<dbReference type="AlphaFoldDB" id="A0A1Q4VG79"/>
<dbReference type="InterPro" id="IPR036890">
    <property type="entry name" value="HATPase_C_sf"/>
</dbReference>
<evidence type="ECO:0000256" key="4">
    <source>
        <dbReference type="SAM" id="Phobius"/>
    </source>
</evidence>
<keyword evidence="1" id="KW-0808">Transferase</keyword>
<comment type="caution">
    <text evidence="6">The sequence shown here is derived from an EMBL/GenBank/DDBJ whole genome shotgun (WGS) entry which is preliminary data.</text>
</comment>
<dbReference type="GO" id="GO:0000155">
    <property type="term" value="F:phosphorelay sensor kinase activity"/>
    <property type="evidence" value="ECO:0007669"/>
    <property type="project" value="InterPro"/>
</dbReference>
<dbReference type="SUPFAM" id="SSF55874">
    <property type="entry name" value="ATPase domain of HSP90 chaperone/DNA topoisomerase II/histidine kinase"/>
    <property type="match status" value="1"/>
</dbReference>
<dbReference type="Proteomes" id="UP000186455">
    <property type="component" value="Unassembled WGS sequence"/>
</dbReference>
<proteinExistence type="predicted"/>
<dbReference type="PANTHER" id="PTHR24421">
    <property type="entry name" value="NITRATE/NITRITE SENSOR PROTEIN NARX-RELATED"/>
    <property type="match status" value="1"/>
</dbReference>
<keyword evidence="4" id="KW-1133">Transmembrane helix</keyword>
<feature type="transmembrane region" description="Helical" evidence="4">
    <location>
        <begin position="36"/>
        <end position="52"/>
    </location>
</feature>
<dbReference type="Gene3D" id="1.20.5.1930">
    <property type="match status" value="1"/>
</dbReference>
<keyword evidence="7" id="KW-1185">Reference proteome</keyword>
<dbReference type="InterPro" id="IPR011712">
    <property type="entry name" value="Sig_transdc_His_kin_sub3_dim/P"/>
</dbReference>
<dbReference type="GO" id="GO:0046983">
    <property type="term" value="F:protein dimerization activity"/>
    <property type="evidence" value="ECO:0007669"/>
    <property type="project" value="InterPro"/>
</dbReference>
<dbReference type="GO" id="GO:0016020">
    <property type="term" value="C:membrane"/>
    <property type="evidence" value="ECO:0007669"/>
    <property type="project" value="InterPro"/>
</dbReference>
<evidence type="ECO:0000313" key="6">
    <source>
        <dbReference type="EMBL" id="OKH96824.1"/>
    </source>
</evidence>
<feature type="domain" description="Signal transduction histidine kinase subgroup 3 dimerisation and phosphoacceptor" evidence="5">
    <location>
        <begin position="172"/>
        <end position="231"/>
    </location>
</feature>
<evidence type="ECO:0000256" key="1">
    <source>
        <dbReference type="ARBA" id="ARBA00022679"/>
    </source>
</evidence>
<dbReference type="Pfam" id="PF07730">
    <property type="entry name" value="HisKA_3"/>
    <property type="match status" value="1"/>
</dbReference>
<sequence length="376" mass="39605">MLVSRLTLVALAAVTGIMFLHMWTGLDGLDLDHRTTAVSVLTAVLLLITLLGQYARRHPHWRRMLLLVAQAALTYLPVLLFREIWLSVLGLLLGASLASLPRPSGLIAAAMVTVSGPVVIFLLPVDNRTAVGVAARTLVVGLVVYGIVRLASVAVQAHAARTQTARAAVQRERARMAQDLHDLLGAALSAIAVRGEAAARTTDDPAAARREFVALAELARQAHHDVRGVARDRVSLSLGRELASARAALEAAEVRVRVTQDGPRVPAAVGTCFGAVLRECLSNVLRHSQARVCSITLRHGDGSAELTVENDGVPVRPAPGAHDGTGLTSLAVRVTALGGSLTVSGPRAGGLFRVVARVPVPPDPEPRPAMHDARTG</sequence>
<organism evidence="6 7">
    <name type="scientific">Streptomyces uncialis</name>
    <dbReference type="NCBI Taxonomy" id="1048205"/>
    <lineage>
        <taxon>Bacteria</taxon>
        <taxon>Bacillati</taxon>
        <taxon>Actinomycetota</taxon>
        <taxon>Actinomycetes</taxon>
        <taxon>Kitasatosporales</taxon>
        <taxon>Streptomycetaceae</taxon>
        <taxon>Streptomyces</taxon>
    </lineage>
</organism>
<dbReference type="CDD" id="cd16917">
    <property type="entry name" value="HATPase_UhpB-NarQ-NarX-like"/>
    <property type="match status" value="1"/>
</dbReference>
<keyword evidence="4" id="KW-0812">Transmembrane</keyword>
<keyword evidence="4" id="KW-0472">Membrane</keyword>
<feature type="transmembrane region" description="Helical" evidence="4">
    <location>
        <begin position="64"/>
        <end position="85"/>
    </location>
</feature>